<dbReference type="PANTHER" id="PTHR31286:SF153">
    <property type="entry name" value="DUF4283 DOMAIN PROTEIN"/>
    <property type="match status" value="1"/>
</dbReference>
<evidence type="ECO:0000313" key="3">
    <source>
        <dbReference type="EMBL" id="MBA0844552.1"/>
    </source>
</evidence>
<dbReference type="AlphaFoldDB" id="A0A7J9KDJ8"/>
<keyword evidence="1" id="KW-0863">Zinc-finger</keyword>
<dbReference type="GO" id="GO:0008270">
    <property type="term" value="F:zinc ion binding"/>
    <property type="evidence" value="ECO:0007669"/>
    <property type="project" value="UniProtKB-KW"/>
</dbReference>
<accession>A0A7J9KDJ8</accession>
<keyword evidence="4" id="KW-1185">Reference proteome</keyword>
<keyword evidence="1" id="KW-0862">Zinc</keyword>
<gene>
    <name evidence="3" type="ORF">Goarm_005840</name>
</gene>
<organism evidence="3 4">
    <name type="scientific">Gossypium armourianum</name>
    <dbReference type="NCBI Taxonomy" id="34283"/>
    <lineage>
        <taxon>Eukaryota</taxon>
        <taxon>Viridiplantae</taxon>
        <taxon>Streptophyta</taxon>
        <taxon>Embryophyta</taxon>
        <taxon>Tracheophyta</taxon>
        <taxon>Spermatophyta</taxon>
        <taxon>Magnoliopsida</taxon>
        <taxon>eudicotyledons</taxon>
        <taxon>Gunneridae</taxon>
        <taxon>Pentapetalae</taxon>
        <taxon>rosids</taxon>
        <taxon>malvids</taxon>
        <taxon>Malvales</taxon>
        <taxon>Malvaceae</taxon>
        <taxon>Malvoideae</taxon>
        <taxon>Gossypium</taxon>
    </lineage>
</organism>
<dbReference type="InterPro" id="IPR040256">
    <property type="entry name" value="At4g02000-like"/>
</dbReference>
<name>A0A7J9KDJ8_9ROSI</name>
<dbReference type="GO" id="GO:0003676">
    <property type="term" value="F:nucleic acid binding"/>
    <property type="evidence" value="ECO:0007669"/>
    <property type="project" value="InterPro"/>
</dbReference>
<dbReference type="PROSITE" id="PS50158">
    <property type="entry name" value="ZF_CCHC"/>
    <property type="match status" value="1"/>
</dbReference>
<protein>
    <recommendedName>
        <fullName evidence="2">CCHC-type domain-containing protein</fullName>
    </recommendedName>
</protein>
<dbReference type="InterPro" id="IPR001878">
    <property type="entry name" value="Znf_CCHC"/>
</dbReference>
<reference evidence="3 4" key="1">
    <citation type="journal article" date="2019" name="Genome Biol. Evol.">
        <title>Insights into the evolution of the New World diploid cottons (Gossypium, subgenus Houzingenia) based on genome sequencing.</title>
        <authorList>
            <person name="Grover C.E."/>
            <person name="Arick M.A. 2nd"/>
            <person name="Thrash A."/>
            <person name="Conover J.L."/>
            <person name="Sanders W.S."/>
            <person name="Peterson D.G."/>
            <person name="Frelichowski J.E."/>
            <person name="Scheffler J.A."/>
            <person name="Scheffler B.E."/>
            <person name="Wendel J.F."/>
        </authorList>
    </citation>
    <scope>NUCLEOTIDE SEQUENCE [LARGE SCALE GENOMIC DNA]</scope>
    <source>
        <strain evidence="3">6</strain>
        <tissue evidence="3">Leaf</tissue>
    </source>
</reference>
<keyword evidence="1" id="KW-0479">Metal-binding</keyword>
<sequence length="180" mass="20855">MESALADLRLEDEEETGETVAWEMAQESEVHDKQSYFLLIHNLSLGMHSESLARQFGNFIGTFLEYDANAIVAGFQNFMRVRGEINVCKSLKRRKKLLFAKMKECYATFKYEKLTTFCFLCGRLGHGESYCPIRMVEGSKDLLLAWNISLKAPPRRTVGDDSIWLLKPREIGQKLWTFWK</sequence>
<feature type="domain" description="CCHC-type" evidence="2">
    <location>
        <begin position="118"/>
        <end position="132"/>
    </location>
</feature>
<evidence type="ECO:0000313" key="4">
    <source>
        <dbReference type="Proteomes" id="UP000593575"/>
    </source>
</evidence>
<proteinExistence type="predicted"/>
<dbReference type="InterPro" id="IPR025836">
    <property type="entry name" value="Zn_knuckle_CX2CX4HX4C"/>
</dbReference>
<dbReference type="Proteomes" id="UP000593575">
    <property type="component" value="Unassembled WGS sequence"/>
</dbReference>
<evidence type="ECO:0000259" key="2">
    <source>
        <dbReference type="PROSITE" id="PS50158"/>
    </source>
</evidence>
<dbReference type="EMBL" id="JABFAE010000043">
    <property type="protein sequence ID" value="MBA0844552.1"/>
    <property type="molecule type" value="Genomic_DNA"/>
</dbReference>
<dbReference type="PANTHER" id="PTHR31286">
    <property type="entry name" value="GLYCINE-RICH CELL WALL STRUCTURAL PROTEIN 1.8-LIKE"/>
    <property type="match status" value="1"/>
</dbReference>
<dbReference type="Pfam" id="PF14392">
    <property type="entry name" value="zf-CCHC_4"/>
    <property type="match status" value="1"/>
</dbReference>
<comment type="caution">
    <text evidence="3">The sequence shown here is derived from an EMBL/GenBank/DDBJ whole genome shotgun (WGS) entry which is preliminary data.</text>
</comment>
<evidence type="ECO:0000256" key="1">
    <source>
        <dbReference type="PROSITE-ProRule" id="PRU00047"/>
    </source>
</evidence>